<feature type="region of interest" description="Disordered" evidence="2">
    <location>
        <begin position="1"/>
        <end position="79"/>
    </location>
</feature>
<dbReference type="InterPro" id="IPR005531">
    <property type="entry name" value="Asp23"/>
</dbReference>
<name>A0A1C6TZ18_9ACTN</name>
<comment type="similarity">
    <text evidence="1">Belongs to the asp23 family.</text>
</comment>
<reference evidence="4" key="1">
    <citation type="submission" date="2016-06" db="EMBL/GenBank/DDBJ databases">
        <authorList>
            <person name="Varghese N."/>
            <person name="Submissions Spin"/>
        </authorList>
    </citation>
    <scope>NUCLEOTIDE SEQUENCE [LARGE SCALE GENOMIC DNA]</scope>
    <source>
        <strain evidence="4">DSM 44151</strain>
    </source>
</reference>
<organism evidence="3 4">
    <name type="scientific">Micromonospora chersina</name>
    <dbReference type="NCBI Taxonomy" id="47854"/>
    <lineage>
        <taxon>Bacteria</taxon>
        <taxon>Bacillati</taxon>
        <taxon>Actinomycetota</taxon>
        <taxon>Actinomycetes</taxon>
        <taxon>Micromonosporales</taxon>
        <taxon>Micromonosporaceae</taxon>
        <taxon>Micromonospora</taxon>
    </lineage>
</organism>
<dbReference type="Pfam" id="PF03780">
    <property type="entry name" value="Asp23"/>
    <property type="match status" value="1"/>
</dbReference>
<evidence type="ECO:0000256" key="1">
    <source>
        <dbReference type="ARBA" id="ARBA00005721"/>
    </source>
</evidence>
<gene>
    <name evidence="3" type="ORF">GA0070603_0287</name>
</gene>
<feature type="compositionally biased region" description="Low complexity" evidence="2">
    <location>
        <begin position="39"/>
        <end position="53"/>
    </location>
</feature>
<feature type="compositionally biased region" description="Low complexity" evidence="2">
    <location>
        <begin position="1"/>
        <end position="11"/>
    </location>
</feature>
<dbReference type="EMBL" id="FMIB01000002">
    <property type="protein sequence ID" value="SCL47007.1"/>
    <property type="molecule type" value="Genomic_DNA"/>
</dbReference>
<protein>
    <submittedName>
        <fullName evidence="3">Asp23 family, cell envelope-related function</fullName>
    </submittedName>
</protein>
<feature type="compositionally biased region" description="Pro residues" evidence="2">
    <location>
        <begin position="12"/>
        <end position="38"/>
    </location>
</feature>
<feature type="compositionally biased region" description="Basic and acidic residues" evidence="2">
    <location>
        <begin position="181"/>
        <end position="202"/>
    </location>
</feature>
<dbReference type="Proteomes" id="UP000198605">
    <property type="component" value="Unassembled WGS sequence"/>
</dbReference>
<sequence length="202" mass="20028">MTGILPRRATAPPMPAPDGPGPLAPTPDGPGAPAPTPDRPSASASAPALAPVPDRSAAHAPVPDRSAAQAPVPDGASAAGLVSGRTAWSEERMAGLAEEAARRTGAVSEPLATVRADGGAVRVDLDVVIAHGVELTAVAGAVRRRVAARIEACTGLTVEAVTVTVVDLRLPAEGATPTGGDHPEGGRRDRGPGPGTDTREAT</sequence>
<dbReference type="STRING" id="47854.GA0070603_0287"/>
<evidence type="ECO:0000256" key="2">
    <source>
        <dbReference type="SAM" id="MobiDB-lite"/>
    </source>
</evidence>
<evidence type="ECO:0000313" key="3">
    <source>
        <dbReference type="EMBL" id="SCL47007.1"/>
    </source>
</evidence>
<proteinExistence type="inferred from homology"/>
<evidence type="ECO:0000313" key="4">
    <source>
        <dbReference type="Proteomes" id="UP000198605"/>
    </source>
</evidence>
<feature type="region of interest" description="Disordered" evidence="2">
    <location>
        <begin position="172"/>
        <end position="202"/>
    </location>
</feature>
<dbReference type="OrthoDB" id="3398125at2"/>
<dbReference type="AlphaFoldDB" id="A0A1C6TZ18"/>
<keyword evidence="4" id="KW-1185">Reference proteome</keyword>
<accession>A0A1C6TZ18</accession>